<dbReference type="InterPro" id="IPR036388">
    <property type="entry name" value="WH-like_DNA-bd_sf"/>
</dbReference>
<dbReference type="Gene3D" id="1.10.10.10">
    <property type="entry name" value="Winged helix-like DNA-binding domain superfamily/Winged helix DNA-binding domain"/>
    <property type="match status" value="2"/>
</dbReference>
<dbReference type="HAMAP" id="MF_01114">
    <property type="entry name" value="RecX"/>
    <property type="match status" value="1"/>
</dbReference>
<evidence type="ECO:0000256" key="1">
    <source>
        <dbReference type="ARBA" id="ARBA00004496"/>
    </source>
</evidence>
<feature type="domain" description="RecX third three-helical" evidence="6">
    <location>
        <begin position="100"/>
        <end position="147"/>
    </location>
</feature>
<organism evidence="8 9">
    <name type="scientific">Pseudoalteromonas luteoviolacea</name>
    <dbReference type="NCBI Taxonomy" id="43657"/>
    <lineage>
        <taxon>Bacteria</taxon>
        <taxon>Pseudomonadati</taxon>
        <taxon>Pseudomonadota</taxon>
        <taxon>Gammaproteobacteria</taxon>
        <taxon>Alteromonadales</taxon>
        <taxon>Pseudoalteromonadaceae</taxon>
        <taxon>Pseudoalteromonas</taxon>
    </lineage>
</organism>
<evidence type="ECO:0000256" key="4">
    <source>
        <dbReference type="ARBA" id="ARBA00022490"/>
    </source>
</evidence>
<evidence type="ECO:0000256" key="2">
    <source>
        <dbReference type="ARBA" id="ARBA00009695"/>
    </source>
</evidence>
<evidence type="ECO:0000259" key="6">
    <source>
        <dbReference type="Pfam" id="PF21981"/>
    </source>
</evidence>
<dbReference type="Proteomes" id="UP000031327">
    <property type="component" value="Unassembled WGS sequence"/>
</dbReference>
<evidence type="ECO:0000256" key="5">
    <source>
        <dbReference type="HAMAP-Rule" id="MF_01114"/>
    </source>
</evidence>
<dbReference type="EMBL" id="JWIC01000010">
    <property type="protein sequence ID" value="KID54757.1"/>
    <property type="molecule type" value="Genomic_DNA"/>
</dbReference>
<dbReference type="InterPro" id="IPR003783">
    <property type="entry name" value="Regulatory_RecX"/>
</dbReference>
<dbReference type="InterPro" id="IPR053925">
    <property type="entry name" value="RecX_HTH_3rd"/>
</dbReference>
<evidence type="ECO:0000313" key="8">
    <source>
        <dbReference type="EMBL" id="KID54757.1"/>
    </source>
</evidence>
<dbReference type="PANTHER" id="PTHR33602">
    <property type="entry name" value="REGULATORY PROTEIN RECX FAMILY PROTEIN"/>
    <property type="match status" value="1"/>
</dbReference>
<keyword evidence="4 5" id="KW-0963">Cytoplasm</keyword>
<gene>
    <name evidence="5" type="primary">recX</name>
    <name evidence="8" type="ORF">JF50_23040</name>
</gene>
<dbReference type="InterPro" id="IPR053926">
    <property type="entry name" value="RecX_HTH_1st"/>
</dbReference>
<dbReference type="OrthoDB" id="7066780at2"/>
<comment type="caution">
    <text evidence="8">The sequence shown here is derived from an EMBL/GenBank/DDBJ whole genome shotgun (WGS) entry which is preliminary data.</text>
</comment>
<comment type="similarity">
    <text evidence="2 5">Belongs to the RecX family.</text>
</comment>
<protein>
    <recommendedName>
        <fullName evidence="3 5">Regulatory protein RecX</fullName>
    </recommendedName>
</protein>
<proteinExistence type="inferred from homology"/>
<name>A0A0C1QHT1_9GAMM</name>
<evidence type="ECO:0000313" key="9">
    <source>
        <dbReference type="Proteomes" id="UP000031327"/>
    </source>
</evidence>
<feature type="domain" description="RecX first three-helical" evidence="7">
    <location>
        <begin position="10"/>
        <end position="48"/>
    </location>
</feature>
<accession>A0A0C1QHT1</accession>
<comment type="function">
    <text evidence="5">Modulates RecA activity.</text>
</comment>
<dbReference type="Pfam" id="PF21981">
    <property type="entry name" value="RecX_HTH3"/>
    <property type="match status" value="1"/>
</dbReference>
<dbReference type="GO" id="GO:0005737">
    <property type="term" value="C:cytoplasm"/>
    <property type="evidence" value="ECO:0007669"/>
    <property type="project" value="UniProtKB-SubCell"/>
</dbReference>
<dbReference type="GO" id="GO:0006282">
    <property type="term" value="P:regulation of DNA repair"/>
    <property type="evidence" value="ECO:0007669"/>
    <property type="project" value="UniProtKB-UniRule"/>
</dbReference>
<comment type="subcellular location">
    <subcellularLocation>
        <location evidence="1 5">Cytoplasm</location>
    </subcellularLocation>
</comment>
<evidence type="ECO:0000259" key="7">
    <source>
        <dbReference type="Pfam" id="PF21982"/>
    </source>
</evidence>
<reference evidence="8 9" key="1">
    <citation type="submission" date="2014-12" db="EMBL/GenBank/DDBJ databases">
        <title>Draft Genome Sequence of Pseudoalteromonas luteoviolacea HI1.</title>
        <authorList>
            <person name="Asahina A.Y."/>
            <person name="Hadfield M.G."/>
        </authorList>
    </citation>
    <scope>NUCLEOTIDE SEQUENCE [LARGE SCALE GENOMIC DNA]</scope>
    <source>
        <strain evidence="8 9">HI1</strain>
    </source>
</reference>
<dbReference type="Pfam" id="PF21982">
    <property type="entry name" value="RecX_HTH1"/>
    <property type="match status" value="1"/>
</dbReference>
<sequence>MDEKEKQKLKNYAVWLLSRQEYSRKLLGQKLRQKGASDEYADSLIEWLCDIGYLDDLRHCESYLNRQLAKGLGEKRVLMDAMNKGVERTHLTQLIEEREIDWYAVAQQTYEKKYGYSSKQLDYQERSKRVRYMMYRGFSYDQIDFAIQSQSDR</sequence>
<dbReference type="AlphaFoldDB" id="A0A0C1QHT1"/>
<evidence type="ECO:0000256" key="3">
    <source>
        <dbReference type="ARBA" id="ARBA00018111"/>
    </source>
</evidence>
<dbReference type="RefSeq" id="WP_039611654.1">
    <property type="nucleotide sequence ID" value="NZ_JWIC01000010.1"/>
</dbReference>
<dbReference type="PANTHER" id="PTHR33602:SF1">
    <property type="entry name" value="REGULATORY PROTEIN RECX FAMILY PROTEIN"/>
    <property type="match status" value="1"/>
</dbReference>